<dbReference type="InterPro" id="IPR003399">
    <property type="entry name" value="Mce/MlaD"/>
</dbReference>
<accession>A0A1H2KDT2</accession>
<dbReference type="Pfam" id="PF02470">
    <property type="entry name" value="MlaD"/>
    <property type="match status" value="1"/>
</dbReference>
<name>A0A1H2KDT2_9ACTN</name>
<organism evidence="2 3">
    <name type="scientific">Gordonia westfalica</name>
    <dbReference type="NCBI Taxonomy" id="158898"/>
    <lineage>
        <taxon>Bacteria</taxon>
        <taxon>Bacillati</taxon>
        <taxon>Actinomycetota</taxon>
        <taxon>Actinomycetes</taxon>
        <taxon>Mycobacteriales</taxon>
        <taxon>Gordoniaceae</taxon>
        <taxon>Gordonia</taxon>
    </lineage>
</organism>
<evidence type="ECO:0000259" key="1">
    <source>
        <dbReference type="Pfam" id="PF02470"/>
    </source>
</evidence>
<dbReference type="AlphaFoldDB" id="A0A1H2KDT2"/>
<dbReference type="RefSeq" id="WP_074851835.1">
    <property type="nucleotide sequence ID" value="NZ_FNLM01000034.1"/>
</dbReference>
<feature type="domain" description="Mce/MlaD" evidence="1">
    <location>
        <begin position="42"/>
        <end position="116"/>
    </location>
</feature>
<dbReference type="PROSITE" id="PS51257">
    <property type="entry name" value="PROKAR_LIPOPROTEIN"/>
    <property type="match status" value="1"/>
</dbReference>
<gene>
    <name evidence="2" type="ORF">SAMN04488548_1343133</name>
</gene>
<dbReference type="PANTHER" id="PTHR33371">
    <property type="entry name" value="INTERMEMBRANE PHOSPHOLIPID TRANSPORT SYSTEM BINDING PROTEIN MLAD-RELATED"/>
    <property type="match status" value="1"/>
</dbReference>
<dbReference type="OrthoDB" id="4368973at2"/>
<dbReference type="STRING" id="158898.SAMN04488548_1343133"/>
<evidence type="ECO:0000313" key="3">
    <source>
        <dbReference type="Proteomes" id="UP000183180"/>
    </source>
</evidence>
<dbReference type="PANTHER" id="PTHR33371:SF4">
    <property type="entry name" value="INTERMEMBRANE PHOSPHOLIPID TRANSPORT SYSTEM BINDING PROTEIN MLAD"/>
    <property type="match status" value="1"/>
</dbReference>
<protein>
    <submittedName>
        <fullName evidence="2">Virulence factor Mce family protein</fullName>
    </submittedName>
</protein>
<proteinExistence type="predicted"/>
<sequence length="343" mass="36124">MSAKRILVAAIAVCAIVVGLTGCSSLSPNRLPSVKSGVPLDYRVTLQFTSVLNLPDGADVMMNGIQVGRVESTNPTPDGVDVIVGLTDDRAVPADSSAIIRQNTPLGDTYLAIEPPARDGSGEYLREGSVIPVDRTTSPPPLEDTIAVLAYFVNGGSIQKVQDTMATLNRTMPPVGDVRKIAATVSKDLDDLARNTGEIERTINALNAVSQSFDDSRVQIDHVFSDQGLHYWKTVAKSLVAHISTLLPSVGSVFTGGLFLVPLLNSLAATGEAGRGMWDQAPSTGAAMAKFLENTLIPFAKNPSVNVSSVRVTATDSGSIRTAGKKQLLGDTKLLLSMLGAIR</sequence>
<dbReference type="Proteomes" id="UP000183180">
    <property type="component" value="Unassembled WGS sequence"/>
</dbReference>
<evidence type="ECO:0000313" key="2">
    <source>
        <dbReference type="EMBL" id="SDU66772.1"/>
    </source>
</evidence>
<reference evidence="2 3" key="1">
    <citation type="submission" date="2016-10" db="EMBL/GenBank/DDBJ databases">
        <authorList>
            <person name="de Groot N.N."/>
        </authorList>
    </citation>
    <scope>NUCLEOTIDE SEQUENCE [LARGE SCALE GENOMIC DNA]</scope>
    <source>
        <strain evidence="2 3">DSM 44215</strain>
    </source>
</reference>
<dbReference type="InterPro" id="IPR052336">
    <property type="entry name" value="MlaD_Phospholipid_Transporter"/>
</dbReference>
<dbReference type="EMBL" id="FNLM01000034">
    <property type="protein sequence ID" value="SDU66772.1"/>
    <property type="molecule type" value="Genomic_DNA"/>
</dbReference>